<feature type="domain" description="YtkA-like" evidence="2">
    <location>
        <begin position="71"/>
        <end position="152"/>
    </location>
</feature>
<organism evidence="3">
    <name type="scientific">Cupriavidus pinatubonensis (strain JMP 134 / LMG 1197)</name>
    <name type="common">Cupriavidus necator (strain JMP 134)</name>
    <dbReference type="NCBI Taxonomy" id="264198"/>
    <lineage>
        <taxon>Bacteria</taxon>
        <taxon>Pseudomonadati</taxon>
        <taxon>Pseudomonadota</taxon>
        <taxon>Betaproteobacteria</taxon>
        <taxon>Burkholderiales</taxon>
        <taxon>Burkholderiaceae</taxon>
        <taxon>Cupriavidus</taxon>
    </lineage>
</organism>
<dbReference type="EMBL" id="CP000091">
    <property type="protein sequence ID" value="AAZ63815.1"/>
    <property type="molecule type" value="Genomic_DNA"/>
</dbReference>
<sequence length="176" mass="19268">MKRLREQPLRSSAGEHRSGQSADRNSFHRPIMSRSLSALAMFSMLFAGYGCSTPPQDLDLSRDKSTDEGRYRVAIIAPTPAPAINQMHAWTVRLTMPDGQPVNDAQFSVAGGMPQHGHGYPTQPRVTRGAEAGTYLLQGMKFSMSGWWDLKLGIRAAPGPDTVAFNIVVDPGSERR</sequence>
<dbReference type="Pfam" id="PF13115">
    <property type="entry name" value="YtkA"/>
    <property type="match status" value="1"/>
</dbReference>
<dbReference type="AlphaFoldDB" id="Q46SR9"/>
<dbReference type="OrthoDB" id="330101at2"/>
<dbReference type="InterPro" id="IPR032693">
    <property type="entry name" value="YtkA-like_dom"/>
</dbReference>
<dbReference type="STRING" id="264198.Reut_B4465"/>
<evidence type="ECO:0000256" key="1">
    <source>
        <dbReference type="SAM" id="MobiDB-lite"/>
    </source>
</evidence>
<accession>Q46SR9</accession>
<feature type="region of interest" description="Disordered" evidence="1">
    <location>
        <begin position="1"/>
        <end position="28"/>
    </location>
</feature>
<dbReference type="eggNOG" id="ENOG5032ZBS">
    <property type="taxonomic scope" value="Bacteria"/>
</dbReference>
<gene>
    <name evidence="3" type="ordered locus">Reut_B4465</name>
</gene>
<feature type="compositionally biased region" description="Basic and acidic residues" evidence="1">
    <location>
        <begin position="1"/>
        <end position="18"/>
    </location>
</feature>
<evidence type="ECO:0000313" key="3">
    <source>
        <dbReference type="EMBL" id="AAZ63815.1"/>
    </source>
</evidence>
<reference evidence="3" key="1">
    <citation type="submission" date="2005-08" db="EMBL/GenBank/DDBJ databases">
        <title>Complete sequence of chromosome 2 of Ralstonia eutropha JMP134.</title>
        <authorList>
            <person name="Copeland A."/>
            <person name="Lucas S."/>
            <person name="Lapidus A."/>
            <person name="Barry K."/>
            <person name="Detter J.C."/>
            <person name="Glavina T."/>
            <person name="Hammon N."/>
            <person name="Israni S."/>
            <person name="Pitluck S."/>
            <person name="Goltsman E."/>
            <person name="Martinez M."/>
            <person name="Schmutz J."/>
            <person name="Larimer F."/>
            <person name="Land M."/>
            <person name="Lykidis A."/>
            <person name="Richardson P."/>
        </authorList>
    </citation>
    <scope>NUCLEOTIDE SEQUENCE [LARGE SCALE GENOMIC DNA]</scope>
    <source>
        <strain evidence="3">JMP134</strain>
    </source>
</reference>
<protein>
    <submittedName>
        <fullName evidence="3">Auxin-binding protein</fullName>
    </submittedName>
</protein>
<evidence type="ECO:0000259" key="2">
    <source>
        <dbReference type="Pfam" id="PF13115"/>
    </source>
</evidence>
<proteinExistence type="predicted"/>
<name>Q46SR9_CUPPJ</name>
<dbReference type="KEGG" id="reu:Reut_B4465"/>
<dbReference type="HOGENOM" id="CLU_130308_0_0_4"/>